<dbReference type="PROSITE" id="PS50043">
    <property type="entry name" value="HTH_LUXR_2"/>
    <property type="match status" value="1"/>
</dbReference>
<accession>A0A2A4FRH4</accession>
<dbReference type="KEGG" id="rdi:CMV14_05240"/>
<feature type="region of interest" description="Disordered" evidence="4">
    <location>
        <begin position="1"/>
        <end position="61"/>
    </location>
</feature>
<reference evidence="6 7" key="1">
    <citation type="submission" date="2017-09" db="EMBL/GenBank/DDBJ databases">
        <title>The Catabolism of 3,6-Dichlorosalicylic acid is Initiated by the Cytochrome P450 Monooxygenase DsmABC in Rhizorhabdus dicambivorans Ndbn-20.</title>
        <authorList>
            <person name="Na L."/>
        </authorList>
    </citation>
    <scope>NUCLEOTIDE SEQUENCE [LARGE SCALE GENOMIC DNA]</scope>
    <source>
        <strain evidence="6 7">Ndbn-20m</strain>
    </source>
</reference>
<keyword evidence="2" id="KW-0238">DNA-binding</keyword>
<dbReference type="InterPro" id="IPR036388">
    <property type="entry name" value="WH-like_DNA-bd_sf"/>
</dbReference>
<evidence type="ECO:0000259" key="5">
    <source>
        <dbReference type="PROSITE" id="PS50043"/>
    </source>
</evidence>
<keyword evidence="7" id="KW-1185">Reference proteome</keyword>
<name>A0A2A4FRH4_9SPHN</name>
<evidence type="ECO:0000256" key="3">
    <source>
        <dbReference type="ARBA" id="ARBA00023163"/>
    </source>
</evidence>
<keyword evidence="3" id="KW-0804">Transcription</keyword>
<gene>
    <name evidence="6" type="ORF">COO09_19140</name>
</gene>
<dbReference type="PANTHER" id="PTHR44688">
    <property type="entry name" value="DNA-BINDING TRANSCRIPTIONAL ACTIVATOR DEVR_DOSR"/>
    <property type="match status" value="1"/>
</dbReference>
<evidence type="ECO:0000256" key="2">
    <source>
        <dbReference type="ARBA" id="ARBA00023125"/>
    </source>
</evidence>
<feature type="compositionally biased region" description="Basic and acidic residues" evidence="4">
    <location>
        <begin position="33"/>
        <end position="42"/>
    </location>
</feature>
<dbReference type="Gene3D" id="1.10.10.10">
    <property type="entry name" value="Winged helix-like DNA-binding domain superfamily/Winged helix DNA-binding domain"/>
    <property type="match status" value="1"/>
</dbReference>
<dbReference type="EMBL" id="NWUF01000024">
    <property type="protein sequence ID" value="PCE40719.1"/>
    <property type="molecule type" value="Genomic_DNA"/>
</dbReference>
<dbReference type="GO" id="GO:0006355">
    <property type="term" value="P:regulation of DNA-templated transcription"/>
    <property type="evidence" value="ECO:0007669"/>
    <property type="project" value="InterPro"/>
</dbReference>
<keyword evidence="1" id="KW-0805">Transcription regulation</keyword>
<evidence type="ECO:0000313" key="7">
    <source>
        <dbReference type="Proteomes" id="UP000218934"/>
    </source>
</evidence>
<dbReference type="GO" id="GO:0003677">
    <property type="term" value="F:DNA binding"/>
    <property type="evidence" value="ECO:0007669"/>
    <property type="project" value="UniProtKB-KW"/>
</dbReference>
<dbReference type="InterPro" id="IPR016032">
    <property type="entry name" value="Sig_transdc_resp-reg_C-effctor"/>
</dbReference>
<dbReference type="PANTHER" id="PTHR44688:SF16">
    <property type="entry name" value="DNA-BINDING TRANSCRIPTIONAL ACTIVATOR DEVR_DOSR"/>
    <property type="match status" value="1"/>
</dbReference>
<organism evidence="6 7">
    <name type="scientific">Rhizorhabdus dicambivorans</name>
    <dbReference type="NCBI Taxonomy" id="1850238"/>
    <lineage>
        <taxon>Bacteria</taxon>
        <taxon>Pseudomonadati</taxon>
        <taxon>Pseudomonadota</taxon>
        <taxon>Alphaproteobacteria</taxon>
        <taxon>Sphingomonadales</taxon>
        <taxon>Sphingomonadaceae</taxon>
        <taxon>Rhizorhabdus</taxon>
    </lineage>
</organism>
<dbReference type="PRINTS" id="PR00038">
    <property type="entry name" value="HTHLUXR"/>
</dbReference>
<dbReference type="SUPFAM" id="SSF46894">
    <property type="entry name" value="C-terminal effector domain of the bipartite response regulators"/>
    <property type="match status" value="1"/>
</dbReference>
<dbReference type="Proteomes" id="UP000218934">
    <property type="component" value="Unassembled WGS sequence"/>
</dbReference>
<comment type="caution">
    <text evidence="6">The sequence shown here is derived from an EMBL/GenBank/DDBJ whole genome shotgun (WGS) entry which is preliminary data.</text>
</comment>
<evidence type="ECO:0000256" key="1">
    <source>
        <dbReference type="ARBA" id="ARBA00023015"/>
    </source>
</evidence>
<dbReference type="CDD" id="cd06170">
    <property type="entry name" value="LuxR_C_like"/>
    <property type="match status" value="1"/>
</dbReference>
<feature type="domain" description="HTH luxR-type" evidence="5">
    <location>
        <begin position="52"/>
        <end position="117"/>
    </location>
</feature>
<dbReference type="SMART" id="SM00421">
    <property type="entry name" value="HTH_LUXR"/>
    <property type="match status" value="1"/>
</dbReference>
<dbReference type="OrthoDB" id="9782655at2"/>
<evidence type="ECO:0000256" key="4">
    <source>
        <dbReference type="SAM" id="MobiDB-lite"/>
    </source>
</evidence>
<dbReference type="InterPro" id="IPR000792">
    <property type="entry name" value="Tscrpt_reg_LuxR_C"/>
</dbReference>
<evidence type="ECO:0000313" key="6">
    <source>
        <dbReference type="EMBL" id="PCE40719.1"/>
    </source>
</evidence>
<dbReference type="PROSITE" id="PS00622">
    <property type="entry name" value="HTH_LUXR_1"/>
    <property type="match status" value="1"/>
</dbReference>
<protein>
    <recommendedName>
        <fullName evidence="5">HTH luxR-type domain-containing protein</fullName>
    </recommendedName>
</protein>
<dbReference type="AlphaFoldDB" id="A0A2A4FRH4"/>
<dbReference type="Pfam" id="PF00196">
    <property type="entry name" value="GerE"/>
    <property type="match status" value="1"/>
</dbReference>
<proteinExistence type="predicted"/>
<sequence length="150" mass="16482">MRCSVREAAPPTYPRPGSRTARSTSGRGLTVARRLERSERPLRNGPARSRHRQPSLDSLTDREREVVAGLVEGLTNKQIGALLGISHRTVEVHRGRLMRKLGASSLSALLEIAFAQRRKLPALAGCCRSGLRADGAEQLDEPNRDPWQGV</sequence>